<dbReference type="GO" id="GO:0005737">
    <property type="term" value="C:cytoplasm"/>
    <property type="evidence" value="ECO:0007669"/>
    <property type="project" value="TreeGrafter"/>
</dbReference>
<dbReference type="GO" id="GO:0006285">
    <property type="term" value="P:base-excision repair, AP site formation"/>
    <property type="evidence" value="ECO:0007669"/>
    <property type="project" value="TreeGrafter"/>
</dbReference>
<dbReference type="InterPro" id="IPR012904">
    <property type="entry name" value="OGG_N"/>
</dbReference>
<dbReference type="GO" id="GO:0032131">
    <property type="term" value="F:alkylated DNA binding"/>
    <property type="evidence" value="ECO:0007669"/>
    <property type="project" value="TreeGrafter"/>
</dbReference>
<dbReference type="GO" id="GO:0008534">
    <property type="term" value="F:oxidized purine nucleobase lesion DNA N-glycosylase activity"/>
    <property type="evidence" value="ECO:0007669"/>
    <property type="project" value="InterPro"/>
</dbReference>
<reference evidence="8 9" key="1">
    <citation type="submission" date="2018-06" db="EMBL/GenBank/DDBJ databases">
        <title>Paenibacillus imtechensis sp. nov.</title>
        <authorList>
            <person name="Pinnaka A.K."/>
            <person name="Singh H."/>
            <person name="Kaur M."/>
        </authorList>
    </citation>
    <scope>NUCLEOTIDE SEQUENCE [LARGE SCALE GENOMIC DNA]</scope>
    <source>
        <strain evidence="8 9">SMB1</strain>
    </source>
</reference>
<comment type="caution">
    <text evidence="8">The sequence shown here is derived from an EMBL/GenBank/DDBJ whole genome shotgun (WGS) entry which is preliminary data.</text>
</comment>
<keyword evidence="6" id="KW-0234">DNA repair</keyword>
<dbReference type="Pfam" id="PF07934">
    <property type="entry name" value="OGG_N"/>
    <property type="match status" value="1"/>
</dbReference>
<dbReference type="Pfam" id="PF00730">
    <property type="entry name" value="HhH-GPD"/>
    <property type="match status" value="1"/>
</dbReference>
<evidence type="ECO:0000256" key="2">
    <source>
        <dbReference type="ARBA" id="ARBA00010817"/>
    </source>
</evidence>
<dbReference type="Proteomes" id="UP000249522">
    <property type="component" value="Unassembled WGS sequence"/>
</dbReference>
<comment type="similarity">
    <text evidence="2">Belongs to the alkylbase DNA glycosidase AlkA family.</text>
</comment>
<dbReference type="GO" id="GO:0043916">
    <property type="term" value="F:DNA-7-methylguanine glycosylase activity"/>
    <property type="evidence" value="ECO:0007669"/>
    <property type="project" value="TreeGrafter"/>
</dbReference>
<organism evidence="8 9">
    <name type="scientific">Paenibacillus sambharensis</name>
    <dbReference type="NCBI Taxonomy" id="1803190"/>
    <lineage>
        <taxon>Bacteria</taxon>
        <taxon>Bacillati</taxon>
        <taxon>Bacillota</taxon>
        <taxon>Bacilli</taxon>
        <taxon>Bacillales</taxon>
        <taxon>Paenibacillaceae</taxon>
        <taxon>Paenibacillus</taxon>
    </lineage>
</organism>
<dbReference type="GO" id="GO:0006289">
    <property type="term" value="P:nucleotide-excision repair"/>
    <property type="evidence" value="ECO:0007669"/>
    <property type="project" value="InterPro"/>
</dbReference>
<gene>
    <name evidence="8" type="ORF">DNH61_10450</name>
</gene>
<keyword evidence="5" id="KW-0378">Hydrolase</keyword>
<accession>A0A2W1LVR2</accession>
<dbReference type="InterPro" id="IPR003265">
    <property type="entry name" value="HhH-GPD_domain"/>
</dbReference>
<dbReference type="InterPro" id="IPR051912">
    <property type="entry name" value="Alkylbase_DNA_Glycosylase/TA"/>
</dbReference>
<dbReference type="AlphaFoldDB" id="A0A2W1LVR2"/>
<evidence type="ECO:0000259" key="7">
    <source>
        <dbReference type="SMART" id="SM00478"/>
    </source>
</evidence>
<dbReference type="Gene3D" id="1.10.340.30">
    <property type="entry name" value="Hypothetical protein, domain 2"/>
    <property type="match status" value="1"/>
</dbReference>
<feature type="domain" description="HhH-GPD" evidence="7">
    <location>
        <begin position="138"/>
        <end position="303"/>
    </location>
</feature>
<evidence type="ECO:0000313" key="8">
    <source>
        <dbReference type="EMBL" id="PZD95861.1"/>
    </source>
</evidence>
<dbReference type="Gene3D" id="1.10.1670.10">
    <property type="entry name" value="Helix-hairpin-Helix base-excision DNA repair enzymes (C-terminal)"/>
    <property type="match status" value="1"/>
</dbReference>
<dbReference type="SMART" id="SM00478">
    <property type="entry name" value="ENDO3c"/>
    <property type="match status" value="1"/>
</dbReference>
<dbReference type="SUPFAM" id="SSF48150">
    <property type="entry name" value="DNA-glycosylase"/>
    <property type="match status" value="1"/>
</dbReference>
<dbReference type="GO" id="GO:0006307">
    <property type="term" value="P:DNA alkylation repair"/>
    <property type="evidence" value="ECO:0007669"/>
    <property type="project" value="TreeGrafter"/>
</dbReference>
<evidence type="ECO:0000256" key="1">
    <source>
        <dbReference type="ARBA" id="ARBA00000086"/>
    </source>
</evidence>
<keyword evidence="4" id="KW-0227">DNA damage</keyword>
<proteinExistence type="inferred from homology"/>
<dbReference type="InterPro" id="IPR037046">
    <property type="entry name" value="AlkA_N_sf"/>
</dbReference>
<dbReference type="PANTHER" id="PTHR43003">
    <property type="entry name" value="DNA-3-METHYLADENINE GLYCOSYLASE"/>
    <property type="match status" value="1"/>
</dbReference>
<sequence>MEQIAHEVILKTPSLFSFTQMKDALANASRECLYRVADDRIYKAIPAGQDIHVVEISEAGPAQLRIRIFSETAALPEPETQSEIVRYVTEWFDLDTDLAPFYAIASQDALLKQAIDTYSGLHLPGIPDLFEALCWGIIGQQINLTYAHTLKRRIVEQYGRSAAAGGELYWAFPTPETIAALSVPELKELGISGRKAEYLIDTARMLAEGRLSKKLLQEAGDLKKAEAILVSIRGIGPWTANYVLMRCLKLPSAFPADDVGLHNAIKLLTGMDRKPTRQEVLKLAEPWKGWESYATLYLWRILY</sequence>
<dbReference type="Gene3D" id="3.30.310.20">
    <property type="entry name" value="DNA-3-methyladenine glycosylase AlkA, N-terminal domain"/>
    <property type="match status" value="1"/>
</dbReference>
<dbReference type="EMBL" id="QKRB01000043">
    <property type="protein sequence ID" value="PZD95861.1"/>
    <property type="molecule type" value="Genomic_DNA"/>
</dbReference>
<dbReference type="PROSITE" id="PS00516">
    <property type="entry name" value="ALKYLBASE_DNA_GLYCOS"/>
    <property type="match status" value="1"/>
</dbReference>
<dbReference type="EC" id="3.2.2.21" evidence="3"/>
<protein>
    <recommendedName>
        <fullName evidence="3">DNA-3-methyladenine glycosylase II</fullName>
        <ecNumber evidence="3">3.2.2.21</ecNumber>
    </recommendedName>
</protein>
<evidence type="ECO:0000256" key="4">
    <source>
        <dbReference type="ARBA" id="ARBA00022763"/>
    </source>
</evidence>
<dbReference type="GO" id="GO:0032993">
    <property type="term" value="C:protein-DNA complex"/>
    <property type="evidence" value="ECO:0007669"/>
    <property type="project" value="TreeGrafter"/>
</dbReference>
<dbReference type="InterPro" id="IPR000035">
    <property type="entry name" value="Alkylbase_DNA_glycsylse_CS"/>
</dbReference>
<dbReference type="InterPro" id="IPR011257">
    <property type="entry name" value="DNA_glycosylase"/>
</dbReference>
<comment type="catalytic activity">
    <reaction evidence="1">
        <text>Hydrolysis of alkylated DNA, releasing 3-methyladenine, 3-methylguanine, 7-methylguanine and 7-methyladenine.</text>
        <dbReference type="EC" id="3.2.2.21"/>
    </reaction>
</comment>
<dbReference type="GO" id="GO:0008725">
    <property type="term" value="F:DNA-3-methyladenine glycosylase activity"/>
    <property type="evidence" value="ECO:0007669"/>
    <property type="project" value="TreeGrafter"/>
</dbReference>
<evidence type="ECO:0000313" key="9">
    <source>
        <dbReference type="Proteomes" id="UP000249522"/>
    </source>
</evidence>
<name>A0A2W1LVR2_9BACL</name>
<dbReference type="FunFam" id="1.10.340.30:FF:000004">
    <property type="entry name" value="DNA-3-methyladenine glycosylase II"/>
    <property type="match status" value="1"/>
</dbReference>
<evidence type="ECO:0000256" key="6">
    <source>
        <dbReference type="ARBA" id="ARBA00023204"/>
    </source>
</evidence>
<evidence type="ECO:0000256" key="3">
    <source>
        <dbReference type="ARBA" id="ARBA00012000"/>
    </source>
</evidence>
<keyword evidence="9" id="KW-1185">Reference proteome</keyword>
<dbReference type="InterPro" id="IPR023170">
    <property type="entry name" value="HhH_base_excis_C"/>
</dbReference>
<evidence type="ECO:0000256" key="5">
    <source>
        <dbReference type="ARBA" id="ARBA00022801"/>
    </source>
</evidence>
<dbReference type="PANTHER" id="PTHR43003:SF12">
    <property type="entry name" value="DNA-3-METHYLADENINE GLYCOSYLASE"/>
    <property type="match status" value="1"/>
</dbReference>
<dbReference type="CDD" id="cd00056">
    <property type="entry name" value="ENDO3c"/>
    <property type="match status" value="1"/>
</dbReference>